<sequence length="164" mass="19005">MNKPTEIKYSLDENGEPYYAATHTQAVQGMETVETNIEDLMNFKETVIGDTGWVDFQFIPEVDKNTRFGEGDFKCGLKEVRFGDIRIKSIRLNIGNIPHNKQIAYIPTGFITKNNFFNCSTDGNSLPIRVEARTNGELKIYVHENDRNKSQKDIWIYQQFTWLE</sequence>
<reference evidence="2" key="1">
    <citation type="submission" date="2015-11" db="EMBL/GenBank/DDBJ databases">
        <title>Genomic diversity of Staphylococcus saprophyticus strains from urinary tract infections, animal surfaces, and fermented foods.</title>
        <authorList>
            <person name="Wolfe B.E."/>
        </authorList>
    </citation>
    <scope>NUCLEOTIDE SEQUENCE [LARGE SCALE GENOMIC DNA]</scope>
    <source>
        <strain evidence="2">738_7</strain>
    </source>
</reference>
<dbReference type="RefSeq" id="WP_069854506.1">
    <property type="nucleotide sequence ID" value="NZ_JARGCM010000008.1"/>
</dbReference>
<gene>
    <name evidence="1" type="ORF">ASS94_06920</name>
</gene>
<protein>
    <submittedName>
        <fullName evidence="1">Uncharacterized protein</fullName>
    </submittedName>
</protein>
<accession>A0AAP7IDJ7</accession>
<organism evidence="1 2">
    <name type="scientific">Staphylococcus equorum</name>
    <dbReference type="NCBI Taxonomy" id="246432"/>
    <lineage>
        <taxon>Bacteria</taxon>
        <taxon>Bacillati</taxon>
        <taxon>Bacillota</taxon>
        <taxon>Bacilli</taxon>
        <taxon>Bacillales</taxon>
        <taxon>Staphylococcaceae</taxon>
        <taxon>Staphylococcus</taxon>
    </lineage>
</organism>
<dbReference type="AlphaFoldDB" id="A0AAP7IDJ7"/>
<dbReference type="Proteomes" id="UP000095464">
    <property type="component" value="Unassembled WGS sequence"/>
</dbReference>
<name>A0AAP7IDJ7_9STAP</name>
<dbReference type="EMBL" id="LNPX01000028">
    <property type="protein sequence ID" value="OEK56317.1"/>
    <property type="molecule type" value="Genomic_DNA"/>
</dbReference>
<proteinExistence type="predicted"/>
<evidence type="ECO:0000313" key="1">
    <source>
        <dbReference type="EMBL" id="OEK56317.1"/>
    </source>
</evidence>
<evidence type="ECO:0000313" key="2">
    <source>
        <dbReference type="Proteomes" id="UP000095464"/>
    </source>
</evidence>
<comment type="caution">
    <text evidence="1">The sequence shown here is derived from an EMBL/GenBank/DDBJ whole genome shotgun (WGS) entry which is preliminary data.</text>
</comment>